<proteinExistence type="predicted"/>
<name>A0A9P8Y8R6_9PEZI</name>
<dbReference type="EMBL" id="JAGTJQ010000003">
    <property type="protein sequence ID" value="KAH7035059.1"/>
    <property type="molecule type" value="Genomic_DNA"/>
</dbReference>
<keyword evidence="4" id="KW-1185">Reference proteome</keyword>
<evidence type="ECO:0000256" key="2">
    <source>
        <dbReference type="SAM" id="SignalP"/>
    </source>
</evidence>
<feature type="region of interest" description="Disordered" evidence="1">
    <location>
        <begin position="180"/>
        <end position="207"/>
    </location>
</feature>
<organism evidence="3 4">
    <name type="scientific">Microdochium trichocladiopsis</name>
    <dbReference type="NCBI Taxonomy" id="1682393"/>
    <lineage>
        <taxon>Eukaryota</taxon>
        <taxon>Fungi</taxon>
        <taxon>Dikarya</taxon>
        <taxon>Ascomycota</taxon>
        <taxon>Pezizomycotina</taxon>
        <taxon>Sordariomycetes</taxon>
        <taxon>Xylariomycetidae</taxon>
        <taxon>Xylariales</taxon>
        <taxon>Microdochiaceae</taxon>
        <taxon>Microdochium</taxon>
    </lineage>
</organism>
<feature type="region of interest" description="Disordered" evidence="1">
    <location>
        <begin position="94"/>
        <end position="137"/>
    </location>
</feature>
<keyword evidence="2" id="KW-0732">Signal</keyword>
<feature type="compositionally biased region" description="Polar residues" evidence="1">
    <location>
        <begin position="406"/>
        <end position="427"/>
    </location>
</feature>
<dbReference type="AlphaFoldDB" id="A0A9P8Y8R6"/>
<feature type="compositionally biased region" description="Basic and acidic residues" evidence="1">
    <location>
        <begin position="366"/>
        <end position="386"/>
    </location>
</feature>
<dbReference type="GeneID" id="70186054"/>
<sequence>MLAMLVACLLCASSSPRSARLKNKQSFEALTRRASKQRRISRSGSHLHVCRVLPTNARSIRRISTCETSGDPKKENHSSAGVYWGDLKARNGSRIPAESTQSVKARSVVNHSSSAYLDRDNPTKNKKTTPSVPALPIPPKDIDDFERCWTRTQTQQKRFGLSDPVVWAAINRGLAQQQRLTSALSSKTKAPESDRVATSSRSPSERKALDHFTNQLHKFAHKSQLAGHMTIDSPSQSQSRASLHTVQPLMPFHKDFQAAGLAVTSTEQRRLGSRYALIDGAPRRKPAAHRGDSCRSRIREPGHAIEKPGLVSDSINLTPSTGPTDGSRTADMAQQQQGLKNKSARDHSVRWSRFRLILDKLGPKLRENADSRERHERSPRLPKDSLPRSQAVLQARKPEAHRGSCASRSLNSGSHIKLSVSRQTQGREQVVVVSEPRNPPIRELTRHATHVQVPRENAQMQLPRPCPIEEEGETLGNLALRDTGDKERQTGHCLSSFPPTSRRDGSSGLVSSVPSLPSIARLAGSNPSSLDRALDAVAKTLDYMGDAIHLPDQSQPQLHTRHERACGNPPQLQNLVYQSRDSQMGRRNAPLAPPTASTGHAGDGSPAYGCRLRPTSQELLLDELDAFFGYDDAEIDKGHILKGLQVAVQAAADDLYDAHIRNTTGLRIRRFLADLMSVDILHEDIGHR</sequence>
<feature type="region of interest" description="Disordered" evidence="1">
    <location>
        <begin position="482"/>
        <end position="510"/>
    </location>
</feature>
<feature type="region of interest" description="Disordered" evidence="1">
    <location>
        <begin position="366"/>
        <end position="429"/>
    </location>
</feature>
<dbReference type="Proteomes" id="UP000756346">
    <property type="component" value="Unassembled WGS sequence"/>
</dbReference>
<feature type="compositionally biased region" description="Polar residues" evidence="1">
    <location>
        <begin position="98"/>
        <end position="115"/>
    </location>
</feature>
<feature type="compositionally biased region" description="Polar residues" evidence="1">
    <location>
        <begin position="313"/>
        <end position="340"/>
    </location>
</feature>
<gene>
    <name evidence="3" type="ORF">B0I36DRAFT_346908</name>
</gene>
<reference evidence="3" key="1">
    <citation type="journal article" date="2021" name="Nat. Commun.">
        <title>Genetic determinants of endophytism in the Arabidopsis root mycobiome.</title>
        <authorList>
            <person name="Mesny F."/>
            <person name="Miyauchi S."/>
            <person name="Thiergart T."/>
            <person name="Pickel B."/>
            <person name="Atanasova L."/>
            <person name="Karlsson M."/>
            <person name="Huettel B."/>
            <person name="Barry K.W."/>
            <person name="Haridas S."/>
            <person name="Chen C."/>
            <person name="Bauer D."/>
            <person name="Andreopoulos W."/>
            <person name="Pangilinan J."/>
            <person name="LaButti K."/>
            <person name="Riley R."/>
            <person name="Lipzen A."/>
            <person name="Clum A."/>
            <person name="Drula E."/>
            <person name="Henrissat B."/>
            <person name="Kohler A."/>
            <person name="Grigoriev I.V."/>
            <person name="Martin F.M."/>
            <person name="Hacquard S."/>
        </authorList>
    </citation>
    <scope>NUCLEOTIDE SEQUENCE</scope>
    <source>
        <strain evidence="3">MPI-CAGE-CH-0230</strain>
    </source>
</reference>
<feature type="region of interest" description="Disordered" evidence="1">
    <location>
        <begin position="582"/>
        <end position="607"/>
    </location>
</feature>
<feature type="chain" id="PRO_5040202141" evidence="2">
    <location>
        <begin position="20"/>
        <end position="688"/>
    </location>
</feature>
<feature type="region of interest" description="Disordered" evidence="1">
    <location>
        <begin position="301"/>
        <end position="346"/>
    </location>
</feature>
<accession>A0A9P8Y8R6</accession>
<protein>
    <submittedName>
        <fullName evidence="3">Uncharacterized protein</fullName>
    </submittedName>
</protein>
<evidence type="ECO:0000313" key="3">
    <source>
        <dbReference type="EMBL" id="KAH7035059.1"/>
    </source>
</evidence>
<comment type="caution">
    <text evidence="3">The sequence shown here is derived from an EMBL/GenBank/DDBJ whole genome shotgun (WGS) entry which is preliminary data.</text>
</comment>
<evidence type="ECO:0000256" key="1">
    <source>
        <dbReference type="SAM" id="MobiDB-lite"/>
    </source>
</evidence>
<feature type="signal peptide" evidence="2">
    <location>
        <begin position="1"/>
        <end position="19"/>
    </location>
</feature>
<dbReference type="RefSeq" id="XP_046015152.1">
    <property type="nucleotide sequence ID" value="XM_046156508.1"/>
</dbReference>
<evidence type="ECO:0000313" key="4">
    <source>
        <dbReference type="Proteomes" id="UP000756346"/>
    </source>
</evidence>
<dbReference type="OrthoDB" id="273010at2759"/>